<dbReference type="Pfam" id="PF00096">
    <property type="entry name" value="zf-C2H2"/>
    <property type="match status" value="2"/>
</dbReference>
<accession>A0A4S8M3J7</accession>
<dbReference type="Gene3D" id="3.30.160.60">
    <property type="entry name" value="Classic Zinc Finger"/>
    <property type="match status" value="2"/>
</dbReference>
<feature type="domain" description="C2H2-type" evidence="3">
    <location>
        <begin position="196"/>
        <end position="219"/>
    </location>
</feature>
<feature type="compositionally biased region" description="Low complexity" evidence="2">
    <location>
        <begin position="92"/>
        <end position="121"/>
    </location>
</feature>
<dbReference type="InterPro" id="IPR036236">
    <property type="entry name" value="Znf_C2H2_sf"/>
</dbReference>
<feature type="region of interest" description="Disordered" evidence="2">
    <location>
        <begin position="1"/>
        <end position="190"/>
    </location>
</feature>
<evidence type="ECO:0000313" key="5">
    <source>
        <dbReference type="Proteomes" id="UP000297245"/>
    </source>
</evidence>
<evidence type="ECO:0000313" key="4">
    <source>
        <dbReference type="EMBL" id="THU96736.1"/>
    </source>
</evidence>
<proteinExistence type="predicted"/>
<evidence type="ECO:0000259" key="3">
    <source>
        <dbReference type="PROSITE" id="PS50157"/>
    </source>
</evidence>
<protein>
    <recommendedName>
        <fullName evidence="3">C2H2-type domain-containing protein</fullName>
    </recommendedName>
</protein>
<keyword evidence="1" id="KW-0862">Zinc</keyword>
<feature type="compositionally biased region" description="Polar residues" evidence="2">
    <location>
        <begin position="164"/>
        <end position="184"/>
    </location>
</feature>
<dbReference type="SUPFAM" id="SSF57667">
    <property type="entry name" value="beta-beta-alpha zinc fingers"/>
    <property type="match status" value="1"/>
</dbReference>
<dbReference type="PROSITE" id="PS00028">
    <property type="entry name" value="ZINC_FINGER_C2H2_1"/>
    <property type="match status" value="1"/>
</dbReference>
<dbReference type="PROSITE" id="PS50157">
    <property type="entry name" value="ZINC_FINGER_C2H2_2"/>
    <property type="match status" value="2"/>
</dbReference>
<organism evidence="4 5">
    <name type="scientific">Dendrothele bispora (strain CBS 962.96)</name>
    <dbReference type="NCBI Taxonomy" id="1314807"/>
    <lineage>
        <taxon>Eukaryota</taxon>
        <taxon>Fungi</taxon>
        <taxon>Dikarya</taxon>
        <taxon>Basidiomycota</taxon>
        <taxon>Agaricomycotina</taxon>
        <taxon>Agaricomycetes</taxon>
        <taxon>Agaricomycetidae</taxon>
        <taxon>Agaricales</taxon>
        <taxon>Agaricales incertae sedis</taxon>
        <taxon>Dendrothele</taxon>
    </lineage>
</organism>
<keyword evidence="1" id="KW-0479">Metal-binding</keyword>
<dbReference type="OrthoDB" id="8922241at2759"/>
<sequence length="257" mass="28986">MQNHSSRAYSYDDQNVNYQSSGDSHVPQNYPYSSQAYTREPYANQQSSYYLPNQGANVNTHASAADPRHYRPATSHGHRPSRSVADPRYYNSSMVSQSSSSQQPSSLTSYYGGSSSQYSSGPTDRYIPTPSDLASNQYEYSTQQMSQSPTMYSTPGHHQRQHRQPSTSPILTSRPSHASRTLHSQGAPVSPTTERYLCEICGKTFSRSHDRKRHHETQHIPSPVLHKCRYCRKEFSRADSLKRHLDNGCDEAPSSSR</sequence>
<feature type="domain" description="C2H2-type" evidence="3">
    <location>
        <begin position="226"/>
        <end position="253"/>
    </location>
</feature>
<dbReference type="SMART" id="SM00355">
    <property type="entry name" value="ZnF_C2H2"/>
    <property type="match status" value="2"/>
</dbReference>
<gene>
    <name evidence="4" type="ORF">K435DRAFT_965813</name>
</gene>
<dbReference type="Proteomes" id="UP000297245">
    <property type="component" value="Unassembled WGS sequence"/>
</dbReference>
<dbReference type="EMBL" id="ML179169">
    <property type="protein sequence ID" value="THU96736.1"/>
    <property type="molecule type" value="Genomic_DNA"/>
</dbReference>
<dbReference type="AlphaFoldDB" id="A0A4S8M3J7"/>
<evidence type="ECO:0000256" key="2">
    <source>
        <dbReference type="SAM" id="MobiDB-lite"/>
    </source>
</evidence>
<evidence type="ECO:0000256" key="1">
    <source>
        <dbReference type="PROSITE-ProRule" id="PRU00042"/>
    </source>
</evidence>
<feature type="compositionally biased region" description="Polar residues" evidence="2">
    <location>
        <begin position="1"/>
        <end position="62"/>
    </location>
</feature>
<keyword evidence="5" id="KW-1185">Reference proteome</keyword>
<name>A0A4S8M3J7_DENBC</name>
<dbReference type="InterPro" id="IPR013087">
    <property type="entry name" value="Znf_C2H2_type"/>
</dbReference>
<reference evidence="4 5" key="1">
    <citation type="journal article" date="2019" name="Nat. Ecol. Evol.">
        <title>Megaphylogeny resolves global patterns of mushroom evolution.</title>
        <authorList>
            <person name="Varga T."/>
            <person name="Krizsan K."/>
            <person name="Foldi C."/>
            <person name="Dima B."/>
            <person name="Sanchez-Garcia M."/>
            <person name="Sanchez-Ramirez S."/>
            <person name="Szollosi G.J."/>
            <person name="Szarkandi J.G."/>
            <person name="Papp V."/>
            <person name="Albert L."/>
            <person name="Andreopoulos W."/>
            <person name="Angelini C."/>
            <person name="Antonin V."/>
            <person name="Barry K.W."/>
            <person name="Bougher N.L."/>
            <person name="Buchanan P."/>
            <person name="Buyck B."/>
            <person name="Bense V."/>
            <person name="Catcheside P."/>
            <person name="Chovatia M."/>
            <person name="Cooper J."/>
            <person name="Damon W."/>
            <person name="Desjardin D."/>
            <person name="Finy P."/>
            <person name="Geml J."/>
            <person name="Haridas S."/>
            <person name="Hughes K."/>
            <person name="Justo A."/>
            <person name="Karasinski D."/>
            <person name="Kautmanova I."/>
            <person name="Kiss B."/>
            <person name="Kocsube S."/>
            <person name="Kotiranta H."/>
            <person name="LaButti K.M."/>
            <person name="Lechner B.E."/>
            <person name="Liimatainen K."/>
            <person name="Lipzen A."/>
            <person name="Lukacs Z."/>
            <person name="Mihaltcheva S."/>
            <person name="Morgado L.N."/>
            <person name="Niskanen T."/>
            <person name="Noordeloos M.E."/>
            <person name="Ohm R.A."/>
            <person name="Ortiz-Santana B."/>
            <person name="Ovrebo C."/>
            <person name="Racz N."/>
            <person name="Riley R."/>
            <person name="Savchenko A."/>
            <person name="Shiryaev A."/>
            <person name="Soop K."/>
            <person name="Spirin V."/>
            <person name="Szebenyi C."/>
            <person name="Tomsovsky M."/>
            <person name="Tulloss R.E."/>
            <person name="Uehling J."/>
            <person name="Grigoriev I.V."/>
            <person name="Vagvolgyi C."/>
            <person name="Papp T."/>
            <person name="Martin F.M."/>
            <person name="Miettinen O."/>
            <person name="Hibbett D.S."/>
            <person name="Nagy L.G."/>
        </authorList>
    </citation>
    <scope>NUCLEOTIDE SEQUENCE [LARGE SCALE GENOMIC DNA]</scope>
    <source>
        <strain evidence="4 5">CBS 962.96</strain>
    </source>
</reference>
<feature type="compositionally biased region" description="Polar residues" evidence="2">
    <location>
        <begin position="132"/>
        <end position="153"/>
    </location>
</feature>
<keyword evidence="1" id="KW-0863">Zinc-finger</keyword>
<dbReference type="GO" id="GO:0008270">
    <property type="term" value="F:zinc ion binding"/>
    <property type="evidence" value="ECO:0007669"/>
    <property type="project" value="UniProtKB-KW"/>
</dbReference>